<dbReference type="RefSeq" id="XP_018733653.1">
    <property type="nucleotide sequence ID" value="XM_018881020.1"/>
</dbReference>
<dbReference type="GeneID" id="30036058"/>
<evidence type="ECO:0000313" key="7">
    <source>
        <dbReference type="Proteomes" id="UP000189580"/>
    </source>
</evidence>
<comment type="subcellular location">
    <subcellularLocation>
        <location evidence="1">Membrane</location>
        <topology evidence="1">Multi-pass membrane protein</topology>
    </subcellularLocation>
</comment>
<protein>
    <recommendedName>
        <fullName evidence="8">PQ loop repeat protein</fullName>
    </recommendedName>
</protein>
<evidence type="ECO:0000256" key="5">
    <source>
        <dbReference type="SAM" id="Phobius"/>
    </source>
</evidence>
<evidence type="ECO:0000313" key="6">
    <source>
        <dbReference type="EMBL" id="ANB11176.1"/>
    </source>
</evidence>
<evidence type="ECO:0000256" key="1">
    <source>
        <dbReference type="ARBA" id="ARBA00004141"/>
    </source>
</evidence>
<dbReference type="InterPro" id="IPR006603">
    <property type="entry name" value="PQ-loop_rpt"/>
</dbReference>
<gene>
    <name evidence="6" type="ORF">AWJ20_3978</name>
</gene>
<evidence type="ECO:0000256" key="3">
    <source>
        <dbReference type="ARBA" id="ARBA00022989"/>
    </source>
</evidence>
<evidence type="ECO:0008006" key="8">
    <source>
        <dbReference type="Google" id="ProtNLM"/>
    </source>
</evidence>
<feature type="transmembrane region" description="Helical" evidence="5">
    <location>
        <begin position="72"/>
        <end position="93"/>
    </location>
</feature>
<dbReference type="AlphaFoldDB" id="A0A167C3N3"/>
<keyword evidence="7" id="KW-1185">Reference proteome</keyword>
<keyword evidence="3 5" id="KW-1133">Transmembrane helix</keyword>
<keyword evidence="2 5" id="KW-0812">Transmembrane</keyword>
<accession>A0A167C3N3</accession>
<dbReference type="Proteomes" id="UP000189580">
    <property type="component" value="Chromosome c"/>
</dbReference>
<evidence type="ECO:0000256" key="2">
    <source>
        <dbReference type="ARBA" id="ARBA00022692"/>
    </source>
</evidence>
<dbReference type="OrthoDB" id="407617at2759"/>
<feature type="transmembrane region" description="Helical" evidence="5">
    <location>
        <begin position="38"/>
        <end position="60"/>
    </location>
</feature>
<keyword evidence="4 5" id="KW-0472">Membrane</keyword>
<dbReference type="Pfam" id="PF04193">
    <property type="entry name" value="PQ-loop"/>
    <property type="match status" value="1"/>
</dbReference>
<reference evidence="6 7" key="1">
    <citation type="submission" date="2016-02" db="EMBL/GenBank/DDBJ databases">
        <title>Complete genome sequence and transcriptome regulation of the pentose utilising yeast Sugiyamaella lignohabitans.</title>
        <authorList>
            <person name="Bellasio M."/>
            <person name="Peymann A."/>
            <person name="Valli M."/>
            <person name="Sipitzky M."/>
            <person name="Graf A."/>
            <person name="Sauer M."/>
            <person name="Marx H."/>
            <person name="Mattanovich D."/>
        </authorList>
    </citation>
    <scope>NUCLEOTIDE SEQUENCE [LARGE SCALE GENOMIC DNA]</scope>
    <source>
        <strain evidence="6 7">CBS 10342</strain>
    </source>
</reference>
<organism evidence="6 7">
    <name type="scientific">Sugiyamaella lignohabitans</name>
    <dbReference type="NCBI Taxonomy" id="796027"/>
    <lineage>
        <taxon>Eukaryota</taxon>
        <taxon>Fungi</taxon>
        <taxon>Dikarya</taxon>
        <taxon>Ascomycota</taxon>
        <taxon>Saccharomycotina</taxon>
        <taxon>Dipodascomycetes</taxon>
        <taxon>Dipodascales</taxon>
        <taxon>Trichomonascaceae</taxon>
        <taxon>Sugiyamaella</taxon>
    </lineage>
</organism>
<dbReference type="KEGG" id="slb:AWJ20_3978"/>
<dbReference type="SMART" id="SM00679">
    <property type="entry name" value="CTNS"/>
    <property type="match status" value="1"/>
</dbReference>
<feature type="transmembrane region" description="Helical" evidence="5">
    <location>
        <begin position="105"/>
        <end position="125"/>
    </location>
</feature>
<proteinExistence type="predicted"/>
<evidence type="ECO:0000256" key="4">
    <source>
        <dbReference type="ARBA" id="ARBA00023136"/>
    </source>
</evidence>
<name>A0A167C3N3_9ASCO</name>
<sequence length="166" mass="18081">MNKKRATVYFVSTLAVFAGIEAGCIIPFTRLYEKGIEWPTTLVGIIAAVLLGVGLLPPYWEIYKRGGQVVGINFIFLTIDSGGALFSTLSLVFQKGSLDILGCVLYIVILVLEGGIFLSQAIWLLRTRIVRRAASEERVCCDEVGSGLKGDKLVLSEAIPDENEIV</sequence>
<dbReference type="EMBL" id="CP014500">
    <property type="protein sequence ID" value="ANB11176.1"/>
    <property type="molecule type" value="Genomic_DNA"/>
</dbReference>
<dbReference type="GO" id="GO:0016020">
    <property type="term" value="C:membrane"/>
    <property type="evidence" value="ECO:0007669"/>
    <property type="project" value="UniProtKB-SubCell"/>
</dbReference>